<feature type="compositionally biased region" description="Basic and acidic residues" evidence="1">
    <location>
        <begin position="571"/>
        <end position="582"/>
    </location>
</feature>
<dbReference type="AlphaFoldDB" id="A0A5N6N1L6"/>
<feature type="region of interest" description="Disordered" evidence="1">
    <location>
        <begin position="242"/>
        <end position="290"/>
    </location>
</feature>
<feature type="compositionally biased region" description="Polar residues" evidence="1">
    <location>
        <begin position="944"/>
        <end position="962"/>
    </location>
</feature>
<accession>A0A5N6N1L6</accession>
<feature type="compositionally biased region" description="Low complexity" evidence="1">
    <location>
        <begin position="262"/>
        <end position="276"/>
    </location>
</feature>
<organism evidence="2 3">
    <name type="scientific">Mikania micrantha</name>
    <name type="common">bitter vine</name>
    <dbReference type="NCBI Taxonomy" id="192012"/>
    <lineage>
        <taxon>Eukaryota</taxon>
        <taxon>Viridiplantae</taxon>
        <taxon>Streptophyta</taxon>
        <taxon>Embryophyta</taxon>
        <taxon>Tracheophyta</taxon>
        <taxon>Spermatophyta</taxon>
        <taxon>Magnoliopsida</taxon>
        <taxon>eudicotyledons</taxon>
        <taxon>Gunneridae</taxon>
        <taxon>Pentapetalae</taxon>
        <taxon>asterids</taxon>
        <taxon>campanulids</taxon>
        <taxon>Asterales</taxon>
        <taxon>Asteraceae</taxon>
        <taxon>Asteroideae</taxon>
        <taxon>Heliantheae alliance</taxon>
        <taxon>Eupatorieae</taxon>
        <taxon>Mikania</taxon>
    </lineage>
</organism>
<feature type="region of interest" description="Disordered" evidence="1">
    <location>
        <begin position="1133"/>
        <end position="1160"/>
    </location>
</feature>
<proteinExistence type="predicted"/>
<protein>
    <submittedName>
        <fullName evidence="2">Uncharacterized protein</fullName>
    </submittedName>
</protein>
<sequence length="1160" mass="126522">MEMDLLAFKPAHNVPAKLSAEHDADFAPIISFLQRSRYLFALTVQPLVYESHHQQFWASCSVSSSSNGRTLVATIDAHPVSINVETICRHLRLNDAGGKVSFTKDEVASTFQSMGYEGPLPSTTYLKGRVSYNYKYLIHLFLHCLSNKAGGWDQIPSDLASAIHGLVSNQLFNFSVFIFNNLVDNISSPKKFCMYPRFLQQIFNEELGTSLTLTGNTYKMPLVSSKVFVQLKKKGAQFSGKFTPLLPSMESHTPEGDSSVNPTEAEPTPSTSAPSTDPKKKKVKRTAKGTVLPKVKATPLVDPQVLPLEPVAALNQPESPQLMSQNISENIQRDNPILGSALTEATQLDQRLSPKSPGSYHPEMPPTHTFTQAQGASAASVEEPLSPTTQTLMRVVTQLQARFPDPEPILSEVGPSSSEGVNAGEAATTVDLNQDPQDSGTGNRTSPAATFVGEDFFEALLNEGNPGSQETTSGGGEQELTAKVVTLQARVASLEAEVAALQLEIQNKDAAILDLKRRPPNAPSAGSGPEAREEEGAQEVIPSIVTLTAEWDDFLGTYFQVSSTSSSSSSEDTREVAKETEKQTTNVSLEPQSLSGTKSQAETHLSPSGTKSPSETAAQVAMEEATQEEPIFMEPVSPSGTKAAEDLSSSPEPLVETNKESSKVIGQMEETVNAEVNSEAAAASEGPVIIDDSSTEELSANEPTEEEAEQEERIPKKIKGRPDTSVNEEHIRLCALLEEKGYNFDEVFLWSVPRLAAELDKVQQQEQAAAASKAQTVLTKKQKEKAYRDKNEAFLLEYGFHARQLGPMKNSTMDMHIRDIKAKISRGELLPIEQIRAQKASLIRGLGLGEGVRIEFPLSGAGIRQGEEVMCGEVTKAMFPNMFPINPKEEQPSPPSSPSMDNMPISSVFKGTKTAGKLPSQIPDPERQTQADERRTEPSVTEDVGSQPTAKTSAAVGSSVEDQQARDQRSQATAQTRPRFTRKKSIARRKKRTSAISSDSKPESPPPGSKAKPGASMPKDHPKDLYDSQHHHTYVPVVKWSYSRLHKKFTLILSNGGIKVVNLVQLFALAAPFVFDLEKLPLENPDEGQEGMQAVRWAKARAQVQSFRSCFWRTKASEDIPLLTKTSEKIPKSKTVAERFQSTKGTDTRHAGLSKDKDNM</sequence>
<feature type="compositionally biased region" description="Low complexity" evidence="1">
    <location>
        <begin position="669"/>
        <end position="685"/>
    </location>
</feature>
<feature type="region of interest" description="Disordered" evidence="1">
    <location>
        <begin position="510"/>
        <end position="541"/>
    </location>
</feature>
<evidence type="ECO:0000313" key="3">
    <source>
        <dbReference type="Proteomes" id="UP000326396"/>
    </source>
</evidence>
<dbReference type="OrthoDB" id="1749170at2759"/>
<feature type="region of interest" description="Disordered" evidence="1">
    <location>
        <begin position="882"/>
        <end position="1027"/>
    </location>
</feature>
<evidence type="ECO:0000256" key="1">
    <source>
        <dbReference type="SAM" id="MobiDB-lite"/>
    </source>
</evidence>
<feature type="compositionally biased region" description="Basic and acidic residues" evidence="1">
    <location>
        <begin position="924"/>
        <end position="937"/>
    </location>
</feature>
<feature type="compositionally biased region" description="Polar residues" evidence="1">
    <location>
        <begin position="430"/>
        <end position="448"/>
    </location>
</feature>
<feature type="region of interest" description="Disordered" evidence="1">
    <location>
        <begin position="429"/>
        <end position="448"/>
    </location>
</feature>
<dbReference type="Proteomes" id="UP000326396">
    <property type="component" value="Linkage Group LG4"/>
</dbReference>
<feature type="region of interest" description="Disordered" evidence="1">
    <location>
        <begin position="561"/>
        <end position="724"/>
    </location>
</feature>
<gene>
    <name evidence="2" type="ORF">E3N88_28635</name>
</gene>
<comment type="caution">
    <text evidence="2">The sequence shown here is derived from an EMBL/GenBank/DDBJ whole genome shotgun (WGS) entry which is preliminary data.</text>
</comment>
<dbReference type="EMBL" id="SZYD01000014">
    <property type="protein sequence ID" value="KAD4180044.1"/>
    <property type="molecule type" value="Genomic_DNA"/>
</dbReference>
<feature type="compositionally biased region" description="Basic and acidic residues" evidence="1">
    <location>
        <begin position="1146"/>
        <end position="1160"/>
    </location>
</feature>
<evidence type="ECO:0000313" key="2">
    <source>
        <dbReference type="EMBL" id="KAD4180044.1"/>
    </source>
</evidence>
<feature type="compositionally biased region" description="Basic residues" evidence="1">
    <location>
        <begin position="979"/>
        <end position="993"/>
    </location>
</feature>
<feature type="compositionally biased region" description="Polar residues" evidence="1">
    <location>
        <begin position="583"/>
        <end position="617"/>
    </location>
</feature>
<name>A0A5N6N1L6_9ASTR</name>
<reference evidence="2 3" key="1">
    <citation type="submission" date="2019-05" db="EMBL/GenBank/DDBJ databases">
        <title>Mikania micrantha, genome provides insights into the molecular mechanism of rapid growth.</title>
        <authorList>
            <person name="Liu B."/>
        </authorList>
    </citation>
    <scope>NUCLEOTIDE SEQUENCE [LARGE SCALE GENOMIC DNA]</scope>
    <source>
        <strain evidence="2">NLD-2019</strain>
        <tissue evidence="2">Leaf</tissue>
    </source>
</reference>
<keyword evidence="3" id="KW-1185">Reference proteome</keyword>
<feature type="compositionally biased region" description="Basic and acidic residues" evidence="1">
    <location>
        <begin position="1018"/>
        <end position="1027"/>
    </location>
</feature>